<organism evidence="13 14">
    <name type="scientific">Branchiostoma belcheri</name>
    <name type="common">Amphioxus</name>
    <dbReference type="NCBI Taxonomy" id="7741"/>
    <lineage>
        <taxon>Eukaryota</taxon>
        <taxon>Metazoa</taxon>
        <taxon>Chordata</taxon>
        <taxon>Cephalochordata</taxon>
        <taxon>Leptocardii</taxon>
        <taxon>Amphioxiformes</taxon>
        <taxon>Branchiostomatidae</taxon>
        <taxon>Branchiostoma</taxon>
    </lineage>
</organism>
<evidence type="ECO:0000259" key="12">
    <source>
        <dbReference type="PROSITE" id="PS50866"/>
    </source>
</evidence>
<name>A0A6P4ZK27_BRABE</name>
<evidence type="ECO:0000256" key="3">
    <source>
        <dbReference type="ARBA" id="ARBA00004619"/>
    </source>
</evidence>
<dbReference type="GeneID" id="109483055"/>
<dbReference type="PANTHER" id="PTHR22811">
    <property type="entry name" value="TRANSMEMBRANE EMP24 DOMAIN-CONTAINING PROTEIN"/>
    <property type="match status" value="1"/>
</dbReference>
<evidence type="ECO:0000256" key="7">
    <source>
        <dbReference type="ARBA" id="ARBA00022989"/>
    </source>
</evidence>
<dbReference type="Pfam" id="PF01105">
    <property type="entry name" value="EMP24_GP25L"/>
    <property type="match status" value="1"/>
</dbReference>
<keyword evidence="13" id="KW-1185">Reference proteome</keyword>
<comment type="similarity">
    <text evidence="4 9">Belongs to the EMP24/GP25L family.</text>
</comment>
<keyword evidence="7 10" id="KW-1133">Transmembrane helix</keyword>
<evidence type="ECO:0000313" key="13">
    <source>
        <dbReference type="Proteomes" id="UP000515135"/>
    </source>
</evidence>
<dbReference type="InterPro" id="IPR009038">
    <property type="entry name" value="GOLD_dom"/>
</dbReference>
<evidence type="ECO:0000256" key="9">
    <source>
        <dbReference type="RuleBase" id="RU003827"/>
    </source>
</evidence>
<dbReference type="SUPFAM" id="SSF101576">
    <property type="entry name" value="Supernatant protein factor (SPF), C-terminal domain"/>
    <property type="match status" value="1"/>
</dbReference>
<dbReference type="InterPro" id="IPR036598">
    <property type="entry name" value="GOLD_dom_sf"/>
</dbReference>
<dbReference type="AlphaFoldDB" id="A0A6P4ZK27"/>
<evidence type="ECO:0000313" key="14">
    <source>
        <dbReference type="RefSeq" id="XP_019641570.1"/>
    </source>
</evidence>
<sequence>MAEPWKNRACRLGHFLLLLFVFLLPGVVSSTDYDYTFTLPPGQRECFYQEVKKETNFEVEYQVIDGGDLDVTFVLRSPKGVPLVTELRKSEGIHSIDAKEDGDYMFCFDNTFSRISEKMIFFDVLLDADTENEDDDWMDFVSPEEELDIKLEDMKDSMDRVKEHLSKSRQIQNVLRVFESKDRSTQEHNFERVNFWSVIQLIIMIVTALLQVYTVRHLFDDKKKVRT</sequence>
<feature type="signal peptide" evidence="11">
    <location>
        <begin position="1"/>
        <end position="30"/>
    </location>
</feature>
<dbReference type="GO" id="GO:0033116">
    <property type="term" value="C:endoplasmic reticulum-Golgi intermediate compartment membrane"/>
    <property type="evidence" value="ECO:0007669"/>
    <property type="project" value="UniProtKB-SubCell"/>
</dbReference>
<dbReference type="RefSeq" id="XP_019641570.1">
    <property type="nucleotide sequence ID" value="XM_019786011.1"/>
</dbReference>
<feature type="transmembrane region" description="Helical" evidence="10">
    <location>
        <begin position="195"/>
        <end position="215"/>
    </location>
</feature>
<proteinExistence type="inferred from homology"/>
<evidence type="ECO:0000256" key="8">
    <source>
        <dbReference type="ARBA" id="ARBA00023136"/>
    </source>
</evidence>
<dbReference type="Gene3D" id="2.60.120.680">
    <property type="entry name" value="GOLD domain"/>
    <property type="match status" value="1"/>
</dbReference>
<evidence type="ECO:0000256" key="1">
    <source>
        <dbReference type="ARBA" id="ARBA00004115"/>
    </source>
</evidence>
<keyword evidence="6 11" id="KW-0732">Signal</keyword>
<gene>
    <name evidence="14" type="primary">LOC109483055</name>
</gene>
<accession>A0A6P4ZK27</accession>
<feature type="chain" id="PRO_5028356364" evidence="11">
    <location>
        <begin position="31"/>
        <end position="227"/>
    </location>
</feature>
<dbReference type="KEGG" id="bbel:109483055"/>
<evidence type="ECO:0000256" key="5">
    <source>
        <dbReference type="ARBA" id="ARBA00022692"/>
    </source>
</evidence>
<feature type="domain" description="GOLD" evidence="12">
    <location>
        <begin position="44"/>
        <end position="126"/>
    </location>
</feature>
<evidence type="ECO:0000256" key="6">
    <source>
        <dbReference type="ARBA" id="ARBA00022729"/>
    </source>
</evidence>
<evidence type="ECO:0000256" key="10">
    <source>
        <dbReference type="SAM" id="Phobius"/>
    </source>
</evidence>
<keyword evidence="5 9" id="KW-0812">Transmembrane</keyword>
<evidence type="ECO:0000256" key="4">
    <source>
        <dbReference type="ARBA" id="ARBA00007104"/>
    </source>
</evidence>
<reference evidence="14" key="1">
    <citation type="submission" date="2025-08" db="UniProtKB">
        <authorList>
            <consortium name="RefSeq"/>
        </authorList>
    </citation>
    <scope>IDENTIFICATION</scope>
    <source>
        <tissue evidence="14">Gonad</tissue>
    </source>
</reference>
<dbReference type="GO" id="GO:0005789">
    <property type="term" value="C:endoplasmic reticulum membrane"/>
    <property type="evidence" value="ECO:0007669"/>
    <property type="project" value="UniProtKB-SubCell"/>
</dbReference>
<evidence type="ECO:0000256" key="11">
    <source>
        <dbReference type="SAM" id="SignalP"/>
    </source>
</evidence>
<dbReference type="GO" id="GO:0005794">
    <property type="term" value="C:Golgi apparatus"/>
    <property type="evidence" value="ECO:0007669"/>
    <property type="project" value="UniProtKB-SubCell"/>
</dbReference>
<dbReference type="OrthoDB" id="5976732at2759"/>
<dbReference type="PROSITE" id="PS50866">
    <property type="entry name" value="GOLD"/>
    <property type="match status" value="1"/>
</dbReference>
<keyword evidence="8 10" id="KW-0472">Membrane</keyword>
<dbReference type="Proteomes" id="UP000515135">
    <property type="component" value="Unplaced"/>
</dbReference>
<comment type="subcellular location">
    <subcellularLocation>
        <location evidence="1">Endoplasmic reticulum membrane</location>
        <topology evidence="1">Single-pass type I membrane protein</topology>
    </subcellularLocation>
    <subcellularLocation>
        <location evidence="2">Endoplasmic reticulum-Golgi intermediate compartment membrane</location>
        <topology evidence="2">Single-pass type I membrane protein</topology>
    </subcellularLocation>
    <subcellularLocation>
        <location evidence="3">Golgi apparatus</location>
        <location evidence="3">cis-Golgi network membrane</location>
        <topology evidence="3">Single-pass type I membrane protein</topology>
    </subcellularLocation>
    <subcellularLocation>
        <location evidence="9">Membrane</location>
        <topology evidence="9">Single-pass type I membrane protein</topology>
    </subcellularLocation>
</comment>
<evidence type="ECO:0000256" key="2">
    <source>
        <dbReference type="ARBA" id="ARBA00004151"/>
    </source>
</evidence>
<protein>
    <submittedName>
        <fullName evidence="14">Transmembrane emp24 domain-containing protein 5-like</fullName>
    </submittedName>
</protein>
<dbReference type="InterPro" id="IPR015720">
    <property type="entry name" value="Emp24-like"/>
</dbReference>
<dbReference type="SMART" id="SM01190">
    <property type="entry name" value="EMP24_GP25L"/>
    <property type="match status" value="1"/>
</dbReference>